<name>A0AAD1X873_EUPCR</name>
<accession>A0AAD1X873</accession>
<dbReference type="EMBL" id="CAMPGE010002514">
    <property type="protein sequence ID" value="CAI2361321.1"/>
    <property type="molecule type" value="Genomic_DNA"/>
</dbReference>
<reference evidence="3" key="1">
    <citation type="submission" date="2023-07" db="EMBL/GenBank/DDBJ databases">
        <authorList>
            <consortium name="AG Swart"/>
            <person name="Singh M."/>
            <person name="Singh A."/>
            <person name="Seah K."/>
            <person name="Emmerich C."/>
        </authorList>
    </citation>
    <scope>NUCLEOTIDE SEQUENCE</scope>
    <source>
        <strain evidence="3">DP1</strain>
    </source>
</reference>
<dbReference type="AlphaFoldDB" id="A0AAD1X873"/>
<feature type="chain" id="PRO_5041902920" evidence="2">
    <location>
        <begin position="19"/>
        <end position="385"/>
    </location>
</feature>
<sequence>MLKIIILIVALSLYSAHALKFRQPSDTPPMTGGPGSNTTTFDPSAAPQDPSSTGPAPSSTGPAPSSTGPDPSSNYTDSSSGPPMDCDPTTDPNCTSTQVCQDSEYEYDNGNGMCYAFSSWCQDGSYESTTCDDGSYIMRNCFDAPDGSASSCDEENHWSDEFSQFCQTGNSYEDGLSSYHHDCTDSNGGSNSHSGECQDTYGENGEHHSECLRASSGEHIDHEGNAHYWEENCHSVSENYGESFEEHCEDHEGGSRSYTSTYDYENQVSETVECNHQEDYECCRTCTSGLDSEGTWFSDCEESDGCSADHHEDPHARFEENLEEAVKFVEACGCPTTGAAHPFPIDENGMIDIEGGVAHCPSVCWVYESLLIPLQEQGFLETFGF</sequence>
<comment type="caution">
    <text evidence="3">The sequence shown here is derived from an EMBL/GenBank/DDBJ whole genome shotgun (WGS) entry which is preliminary data.</text>
</comment>
<keyword evidence="2" id="KW-0732">Signal</keyword>
<feature type="signal peptide" evidence="2">
    <location>
        <begin position="1"/>
        <end position="18"/>
    </location>
</feature>
<evidence type="ECO:0000256" key="1">
    <source>
        <dbReference type="SAM" id="MobiDB-lite"/>
    </source>
</evidence>
<dbReference type="Proteomes" id="UP001295684">
    <property type="component" value="Unassembled WGS sequence"/>
</dbReference>
<feature type="region of interest" description="Disordered" evidence="1">
    <location>
        <begin position="22"/>
        <end position="93"/>
    </location>
</feature>
<protein>
    <submittedName>
        <fullName evidence="3">Uncharacterized protein</fullName>
    </submittedName>
</protein>
<evidence type="ECO:0000313" key="4">
    <source>
        <dbReference type="Proteomes" id="UP001295684"/>
    </source>
</evidence>
<proteinExistence type="predicted"/>
<organism evidence="3 4">
    <name type="scientific">Euplotes crassus</name>
    <dbReference type="NCBI Taxonomy" id="5936"/>
    <lineage>
        <taxon>Eukaryota</taxon>
        <taxon>Sar</taxon>
        <taxon>Alveolata</taxon>
        <taxon>Ciliophora</taxon>
        <taxon>Intramacronucleata</taxon>
        <taxon>Spirotrichea</taxon>
        <taxon>Hypotrichia</taxon>
        <taxon>Euplotida</taxon>
        <taxon>Euplotidae</taxon>
        <taxon>Moneuplotes</taxon>
    </lineage>
</organism>
<evidence type="ECO:0000256" key="2">
    <source>
        <dbReference type="SAM" id="SignalP"/>
    </source>
</evidence>
<keyword evidence="4" id="KW-1185">Reference proteome</keyword>
<feature type="compositionally biased region" description="Low complexity" evidence="1">
    <location>
        <begin position="49"/>
        <end position="73"/>
    </location>
</feature>
<gene>
    <name evidence="3" type="ORF">ECRASSUSDP1_LOCUS2632</name>
</gene>
<evidence type="ECO:0000313" key="3">
    <source>
        <dbReference type="EMBL" id="CAI2361321.1"/>
    </source>
</evidence>